<keyword evidence="2" id="KW-0812">Transmembrane</keyword>
<keyword evidence="2" id="KW-0472">Membrane</keyword>
<feature type="transmembrane region" description="Helical" evidence="2">
    <location>
        <begin position="201"/>
        <end position="224"/>
    </location>
</feature>
<feature type="transmembrane region" description="Helical" evidence="2">
    <location>
        <begin position="236"/>
        <end position="259"/>
    </location>
</feature>
<dbReference type="InterPro" id="IPR052529">
    <property type="entry name" value="Bact_Transport_Assoc"/>
</dbReference>
<proteinExistence type="predicted"/>
<keyword evidence="5" id="KW-1185">Reference proteome</keyword>
<evidence type="ECO:0000256" key="2">
    <source>
        <dbReference type="SAM" id="Phobius"/>
    </source>
</evidence>
<sequence>MGRGPLAPYQEDMHPDTAARPTPRPPTSPPPTKARLLGVDAARGVALLGMMAVHSFSETTETGDPSVTQLVAGGRSAALFAVLAGVAIAFMTRRRQVTRGPSGRAAVATLLTRAGVIGAIGVVGLGWIDSETAIAVILPAYAVMFLLAIPLVFLSTRAVLVTGAAVALVVPFVSQLVRAGLPEPSGDNIGFVSLVDDPVGVVLELLLTGSYPALTWMAYIAVGLGVGRLTLSSARVAGILIGLGAALAAAGSALSWALLGPLGGAARLTAQSGLDPATVTEVLTLGPDGAVPPGDVWWLATATPHSGTPLDLAATIGSSLAVLGAFLLLGHLPGGVRRVSDALQAPLVAAGSMTLTLYVVHAAFMGSDFSQGDSVPEYVGQALLLFAAAFLWRRRFSRGPLEALAGTLATRAAVAAGREDGVPEPTRPPVRPPSRPAPPPARTDDAPTGPIRGLPVPPGPPLPRHLDPFAAAPRRTVPGAAPGWPPPVSGRR</sequence>
<feature type="compositionally biased region" description="Pro residues" evidence="1">
    <location>
        <begin position="22"/>
        <end position="32"/>
    </location>
</feature>
<gene>
    <name evidence="4" type="ORF">ACFPK1_01470</name>
</gene>
<comment type="caution">
    <text evidence="4">The sequence shown here is derived from an EMBL/GenBank/DDBJ whole genome shotgun (WGS) entry which is preliminary data.</text>
</comment>
<feature type="transmembrane region" description="Helical" evidence="2">
    <location>
        <begin position="160"/>
        <end position="181"/>
    </location>
</feature>
<feature type="transmembrane region" description="Helical" evidence="2">
    <location>
        <begin position="342"/>
        <end position="363"/>
    </location>
</feature>
<organism evidence="4 5">
    <name type="scientific">Actinomycetospora rhizophila</name>
    <dbReference type="NCBI Taxonomy" id="1416876"/>
    <lineage>
        <taxon>Bacteria</taxon>
        <taxon>Bacillati</taxon>
        <taxon>Actinomycetota</taxon>
        <taxon>Actinomycetes</taxon>
        <taxon>Pseudonocardiales</taxon>
        <taxon>Pseudonocardiaceae</taxon>
        <taxon>Actinomycetospora</taxon>
    </lineage>
</organism>
<dbReference type="InterPro" id="IPR012429">
    <property type="entry name" value="HGSNAT_cat"/>
</dbReference>
<dbReference type="Pfam" id="PF07786">
    <property type="entry name" value="HGSNAT_cat"/>
    <property type="match status" value="1"/>
</dbReference>
<feature type="region of interest" description="Disordered" evidence="1">
    <location>
        <begin position="1"/>
        <end position="34"/>
    </location>
</feature>
<feature type="compositionally biased region" description="Pro residues" evidence="1">
    <location>
        <begin position="425"/>
        <end position="441"/>
    </location>
</feature>
<feature type="region of interest" description="Disordered" evidence="1">
    <location>
        <begin position="416"/>
        <end position="492"/>
    </location>
</feature>
<feature type="transmembrane region" description="Helical" evidence="2">
    <location>
        <begin position="312"/>
        <end position="330"/>
    </location>
</feature>
<evidence type="ECO:0000259" key="3">
    <source>
        <dbReference type="Pfam" id="PF07786"/>
    </source>
</evidence>
<dbReference type="Proteomes" id="UP001596175">
    <property type="component" value="Unassembled WGS sequence"/>
</dbReference>
<evidence type="ECO:0000256" key="1">
    <source>
        <dbReference type="SAM" id="MobiDB-lite"/>
    </source>
</evidence>
<feature type="compositionally biased region" description="Pro residues" evidence="1">
    <location>
        <begin position="483"/>
        <end position="492"/>
    </location>
</feature>
<feature type="domain" description="Heparan-alpha-glucosaminide N-acetyltransferase catalytic" evidence="3">
    <location>
        <begin position="35"/>
        <end position="233"/>
    </location>
</feature>
<accession>A0ABV9Z6T3</accession>
<feature type="transmembrane region" description="Helical" evidence="2">
    <location>
        <begin position="375"/>
        <end position="392"/>
    </location>
</feature>
<feature type="transmembrane region" description="Helical" evidence="2">
    <location>
        <begin position="134"/>
        <end position="153"/>
    </location>
</feature>
<name>A0ABV9Z6T3_9PSEU</name>
<reference evidence="5" key="1">
    <citation type="journal article" date="2019" name="Int. J. Syst. Evol. Microbiol.">
        <title>The Global Catalogue of Microorganisms (GCM) 10K type strain sequencing project: providing services to taxonomists for standard genome sequencing and annotation.</title>
        <authorList>
            <consortium name="The Broad Institute Genomics Platform"/>
            <consortium name="The Broad Institute Genome Sequencing Center for Infectious Disease"/>
            <person name="Wu L."/>
            <person name="Ma J."/>
        </authorList>
    </citation>
    <scope>NUCLEOTIDE SEQUENCE [LARGE SCALE GENOMIC DNA]</scope>
    <source>
        <strain evidence="5">XZYJ18</strain>
    </source>
</reference>
<dbReference type="PANTHER" id="PTHR30590">
    <property type="entry name" value="INNER MEMBRANE PROTEIN"/>
    <property type="match status" value="1"/>
</dbReference>
<protein>
    <submittedName>
        <fullName evidence="4">Heparan-alpha-glucosaminide N-acetyltransferase domain-containing protein</fullName>
    </submittedName>
</protein>
<dbReference type="PANTHER" id="PTHR30590:SF2">
    <property type="entry name" value="INNER MEMBRANE PROTEIN"/>
    <property type="match status" value="1"/>
</dbReference>
<dbReference type="RefSeq" id="WP_378019111.1">
    <property type="nucleotide sequence ID" value="NZ_JBHSKG010000001.1"/>
</dbReference>
<keyword evidence="2" id="KW-1133">Transmembrane helix</keyword>
<feature type="transmembrane region" description="Helical" evidence="2">
    <location>
        <begin position="105"/>
        <end position="128"/>
    </location>
</feature>
<feature type="transmembrane region" description="Helical" evidence="2">
    <location>
        <begin position="76"/>
        <end position="93"/>
    </location>
</feature>
<evidence type="ECO:0000313" key="5">
    <source>
        <dbReference type="Proteomes" id="UP001596175"/>
    </source>
</evidence>
<dbReference type="EMBL" id="JBHSKG010000001">
    <property type="protein sequence ID" value="MFC5136887.1"/>
    <property type="molecule type" value="Genomic_DNA"/>
</dbReference>
<evidence type="ECO:0000313" key="4">
    <source>
        <dbReference type="EMBL" id="MFC5136887.1"/>
    </source>
</evidence>